<sequence length="172" mass="17903">MTAYGGDIRQGPERYTLDAARFWATSLATAVVAALVAVVGVLVARGLFDVPIMAPRGDGVWGDASTVTYAAGAAVSALLAAALMHLLTVAVAEPRRFFGWIMALLTVIAVVMPLTLAGRTSSQIATALINLAIGVTIATTVDSVARATRRPGGPEPYDGELTRSRPQRPARS</sequence>
<organism evidence="3 4">
    <name type="scientific">Paractinoplanes brasiliensis</name>
    <dbReference type="NCBI Taxonomy" id="52695"/>
    <lineage>
        <taxon>Bacteria</taxon>
        <taxon>Bacillati</taxon>
        <taxon>Actinomycetota</taxon>
        <taxon>Actinomycetes</taxon>
        <taxon>Micromonosporales</taxon>
        <taxon>Micromonosporaceae</taxon>
        <taxon>Paractinoplanes</taxon>
    </lineage>
</organism>
<accession>A0A4R6JYD7</accession>
<feature type="transmembrane region" description="Helical" evidence="2">
    <location>
        <begin position="97"/>
        <end position="116"/>
    </location>
</feature>
<dbReference type="Pfam" id="PF19545">
    <property type="entry name" value="DUF6069"/>
    <property type="match status" value="1"/>
</dbReference>
<keyword evidence="2" id="KW-1133">Transmembrane helix</keyword>
<reference evidence="3 4" key="1">
    <citation type="submission" date="2019-03" db="EMBL/GenBank/DDBJ databases">
        <title>Sequencing the genomes of 1000 actinobacteria strains.</title>
        <authorList>
            <person name="Klenk H.-P."/>
        </authorList>
    </citation>
    <scope>NUCLEOTIDE SEQUENCE [LARGE SCALE GENOMIC DNA]</scope>
    <source>
        <strain evidence="3 4">DSM 43805</strain>
    </source>
</reference>
<keyword evidence="2" id="KW-0812">Transmembrane</keyword>
<dbReference type="EMBL" id="SNWR01000001">
    <property type="protein sequence ID" value="TDO41840.1"/>
    <property type="molecule type" value="Genomic_DNA"/>
</dbReference>
<evidence type="ECO:0000256" key="1">
    <source>
        <dbReference type="SAM" id="MobiDB-lite"/>
    </source>
</evidence>
<feature type="region of interest" description="Disordered" evidence="1">
    <location>
        <begin position="146"/>
        <end position="172"/>
    </location>
</feature>
<evidence type="ECO:0000313" key="3">
    <source>
        <dbReference type="EMBL" id="TDO41840.1"/>
    </source>
</evidence>
<feature type="transmembrane region" description="Helical" evidence="2">
    <location>
        <begin position="68"/>
        <end position="90"/>
    </location>
</feature>
<comment type="caution">
    <text evidence="3">The sequence shown here is derived from an EMBL/GenBank/DDBJ whole genome shotgun (WGS) entry which is preliminary data.</text>
</comment>
<proteinExistence type="predicted"/>
<keyword evidence="4" id="KW-1185">Reference proteome</keyword>
<keyword evidence="2" id="KW-0472">Membrane</keyword>
<dbReference type="Proteomes" id="UP000294901">
    <property type="component" value="Unassembled WGS sequence"/>
</dbReference>
<dbReference type="AlphaFoldDB" id="A0A4R6JYD7"/>
<dbReference type="RefSeq" id="WP_203720734.1">
    <property type="nucleotide sequence ID" value="NZ_BOMD01000064.1"/>
</dbReference>
<dbReference type="InterPro" id="IPR045713">
    <property type="entry name" value="DUF6069"/>
</dbReference>
<evidence type="ECO:0000313" key="4">
    <source>
        <dbReference type="Proteomes" id="UP000294901"/>
    </source>
</evidence>
<name>A0A4R6JYD7_9ACTN</name>
<evidence type="ECO:0000256" key="2">
    <source>
        <dbReference type="SAM" id="Phobius"/>
    </source>
</evidence>
<feature type="transmembrane region" description="Helical" evidence="2">
    <location>
        <begin position="22"/>
        <end position="48"/>
    </location>
</feature>
<gene>
    <name evidence="3" type="ORF">C8E87_5592</name>
</gene>
<protein>
    <submittedName>
        <fullName evidence="3">Uncharacterized protein</fullName>
    </submittedName>
</protein>
<feature type="transmembrane region" description="Helical" evidence="2">
    <location>
        <begin position="122"/>
        <end position="141"/>
    </location>
</feature>